<sequence>MNLNGKELHAFVYSDATVINPLERVKTVAFANKNDLEAALLHVRGMSNITVLKSQVHIVVPGMARDTNTFASLVTNPKNNTKRIFIQLFKDAEALNGALDVLASEFDTLNVASFSKETRVMNYTEFRRAFRETTRVI</sequence>
<name>A0A6C0Y6R7_9GAMM</name>
<protein>
    <submittedName>
        <fullName evidence="1">Uncharacterized protein</fullName>
    </submittedName>
</protein>
<geneLocation type="plasmid" evidence="2">
    <name>pb18-1</name>
</geneLocation>
<organism evidence="1 2">
    <name type="scientific">Acinetobacter indicus</name>
    <dbReference type="NCBI Taxonomy" id="756892"/>
    <lineage>
        <taxon>Bacteria</taxon>
        <taxon>Pseudomonadati</taxon>
        <taxon>Pseudomonadota</taxon>
        <taxon>Gammaproteobacteria</taxon>
        <taxon>Moraxellales</taxon>
        <taxon>Moraxellaceae</taxon>
        <taxon>Acinetobacter</taxon>
    </lineage>
</organism>
<dbReference type="EMBL" id="CP044456">
    <property type="protein sequence ID" value="QIC71793.1"/>
    <property type="molecule type" value="Genomic_DNA"/>
</dbReference>
<keyword evidence="1" id="KW-0614">Plasmid</keyword>
<evidence type="ECO:0000313" key="1">
    <source>
        <dbReference type="EMBL" id="QIC71793.1"/>
    </source>
</evidence>
<proteinExistence type="predicted"/>
<dbReference type="RefSeq" id="WP_163146453.1">
    <property type="nucleotide sequence ID" value="NZ_CP044456.1"/>
</dbReference>
<gene>
    <name evidence="1" type="ORF">FSC09_15485</name>
</gene>
<accession>A0A6C0Y6R7</accession>
<dbReference type="AlphaFoldDB" id="A0A6C0Y6R7"/>
<reference evidence="1 2" key="1">
    <citation type="submission" date="2019-09" db="EMBL/GenBank/DDBJ databases">
        <title>Non-baumannii Acinetobacter spp. carrying blaNDM-1 isolated in China.</title>
        <authorList>
            <person name="Cui C."/>
            <person name="Chen C."/>
            <person name="Sun J."/>
            <person name="Liu Y."/>
        </authorList>
    </citation>
    <scope>NUCLEOTIDE SEQUENCE [LARGE SCALE GENOMIC DNA]</scope>
    <source>
        <strain evidence="1 2">B18</strain>
        <plasmid evidence="2">pb18-1</plasmid>
    </source>
</reference>
<evidence type="ECO:0000313" key="2">
    <source>
        <dbReference type="Proteomes" id="UP000503440"/>
    </source>
</evidence>
<dbReference type="Proteomes" id="UP000503440">
    <property type="component" value="Plasmid pB18-1"/>
</dbReference>